<name>A0A834FBK3_ORYME</name>
<comment type="caution">
    <text evidence="2">The sequence shown here is derived from an EMBL/GenBank/DDBJ whole genome shotgun (WGS) entry which is preliminary data.</text>
</comment>
<organism evidence="2 3">
    <name type="scientific">Oryzias melastigma</name>
    <name type="common">Marine medaka</name>
    <dbReference type="NCBI Taxonomy" id="30732"/>
    <lineage>
        <taxon>Eukaryota</taxon>
        <taxon>Metazoa</taxon>
        <taxon>Chordata</taxon>
        <taxon>Craniata</taxon>
        <taxon>Vertebrata</taxon>
        <taxon>Euteleostomi</taxon>
        <taxon>Actinopterygii</taxon>
        <taxon>Neopterygii</taxon>
        <taxon>Teleostei</taxon>
        <taxon>Neoteleostei</taxon>
        <taxon>Acanthomorphata</taxon>
        <taxon>Ovalentaria</taxon>
        <taxon>Atherinomorphae</taxon>
        <taxon>Beloniformes</taxon>
        <taxon>Adrianichthyidae</taxon>
        <taxon>Oryziinae</taxon>
        <taxon>Oryzias</taxon>
    </lineage>
</organism>
<accession>A0A834FBK3</accession>
<gene>
    <name evidence="2" type="ORF">FQA47_000609</name>
</gene>
<sequence length="101" mass="10919">MTREGCTPHPHCTRDSAGSENEWMGRSTVSFGNSEIVSTTWMLTGLMDVRTPLSSRSSKTPVPSVAVCQTTVPDPVLSNARRVRPNSIFSVSLPVCLLSVL</sequence>
<evidence type="ECO:0000313" key="3">
    <source>
        <dbReference type="Proteomes" id="UP000646548"/>
    </source>
</evidence>
<evidence type="ECO:0000313" key="2">
    <source>
        <dbReference type="EMBL" id="KAF6728114.1"/>
    </source>
</evidence>
<feature type="region of interest" description="Disordered" evidence="1">
    <location>
        <begin position="1"/>
        <end position="25"/>
    </location>
</feature>
<reference evidence="2" key="1">
    <citation type="journal article" name="BMC Genomics">
        <title>Long-read sequencing and de novo genome assembly of marine medaka (Oryzias melastigma).</title>
        <authorList>
            <person name="Liang P."/>
            <person name="Saqib H.S.A."/>
            <person name="Ni X."/>
            <person name="Shen Y."/>
        </authorList>
    </citation>
    <scope>NUCLEOTIDE SEQUENCE</scope>
    <source>
        <strain evidence="2">Bigg-433</strain>
    </source>
</reference>
<proteinExistence type="predicted"/>
<dbReference type="EMBL" id="WKFB01000293">
    <property type="protein sequence ID" value="KAF6728114.1"/>
    <property type="molecule type" value="Genomic_DNA"/>
</dbReference>
<evidence type="ECO:0000256" key="1">
    <source>
        <dbReference type="SAM" id="MobiDB-lite"/>
    </source>
</evidence>
<dbReference type="Proteomes" id="UP000646548">
    <property type="component" value="Unassembled WGS sequence"/>
</dbReference>
<protein>
    <submittedName>
        <fullName evidence="2">Uncharacterized protein</fullName>
    </submittedName>
</protein>
<dbReference type="AlphaFoldDB" id="A0A834FBK3"/>